<feature type="compositionally biased region" description="Basic residues" evidence="1">
    <location>
        <begin position="14"/>
        <end position="23"/>
    </location>
</feature>
<sequence>MHNFKTRLPWQTPRARKVKHKQRPLSTSSEDNAAAGHGTYQYSPIKKAGTIRLMRLQPSRDIDARIQCHLVNKTLKMCAADLTDHYVALSYVWGDATERKMVSIGLETLDITASLEFALRHIRDRTRVLFVWADGVCIDQSSVEDRNLQVSQMGVVYSTAKKTIIFLGPSSLERGIIMRNISKGKSWTRATDHPSSEEIVVNSDLSTYPDMFEKHIMNAAWFTRVWVLQELILSVDPWVQFGTHRVP</sequence>
<dbReference type="PANTHER" id="PTHR24148:SF73">
    <property type="entry name" value="HET DOMAIN PROTEIN (AFU_ORTHOLOGUE AFUA_8G01020)"/>
    <property type="match status" value="1"/>
</dbReference>
<evidence type="ECO:0000313" key="4">
    <source>
        <dbReference type="Proteomes" id="UP001595075"/>
    </source>
</evidence>
<comment type="caution">
    <text evidence="3">The sequence shown here is derived from an EMBL/GenBank/DDBJ whole genome shotgun (WGS) entry which is preliminary data.</text>
</comment>
<evidence type="ECO:0000259" key="2">
    <source>
        <dbReference type="Pfam" id="PF06985"/>
    </source>
</evidence>
<dbReference type="Proteomes" id="UP001595075">
    <property type="component" value="Unassembled WGS sequence"/>
</dbReference>
<organism evidence="3 4">
    <name type="scientific">Oculimacula yallundae</name>
    <dbReference type="NCBI Taxonomy" id="86028"/>
    <lineage>
        <taxon>Eukaryota</taxon>
        <taxon>Fungi</taxon>
        <taxon>Dikarya</taxon>
        <taxon>Ascomycota</taxon>
        <taxon>Pezizomycotina</taxon>
        <taxon>Leotiomycetes</taxon>
        <taxon>Helotiales</taxon>
        <taxon>Ploettnerulaceae</taxon>
        <taxon>Oculimacula</taxon>
    </lineage>
</organism>
<name>A0ABR4C3Z6_9HELO</name>
<dbReference type="InterPro" id="IPR052895">
    <property type="entry name" value="HetReg/Transcr_Mod"/>
</dbReference>
<proteinExistence type="predicted"/>
<evidence type="ECO:0000256" key="1">
    <source>
        <dbReference type="SAM" id="MobiDB-lite"/>
    </source>
</evidence>
<accession>A0ABR4C3Z6</accession>
<evidence type="ECO:0000313" key="3">
    <source>
        <dbReference type="EMBL" id="KAL2063788.1"/>
    </source>
</evidence>
<dbReference type="InterPro" id="IPR010730">
    <property type="entry name" value="HET"/>
</dbReference>
<dbReference type="EMBL" id="JAZHXI010000015">
    <property type="protein sequence ID" value="KAL2063788.1"/>
    <property type="molecule type" value="Genomic_DNA"/>
</dbReference>
<protein>
    <recommendedName>
        <fullName evidence="2">Heterokaryon incompatibility domain-containing protein</fullName>
    </recommendedName>
</protein>
<dbReference type="PANTHER" id="PTHR24148">
    <property type="entry name" value="ANKYRIN REPEAT DOMAIN-CONTAINING PROTEIN 39 HOMOLOG-RELATED"/>
    <property type="match status" value="1"/>
</dbReference>
<dbReference type="Pfam" id="PF06985">
    <property type="entry name" value="HET"/>
    <property type="match status" value="1"/>
</dbReference>
<reference evidence="3 4" key="1">
    <citation type="journal article" date="2024" name="Commun. Biol.">
        <title>Comparative genomic analysis of thermophilic fungi reveals convergent evolutionary adaptations and gene losses.</title>
        <authorList>
            <person name="Steindorff A.S."/>
            <person name="Aguilar-Pontes M.V."/>
            <person name="Robinson A.J."/>
            <person name="Andreopoulos B."/>
            <person name="LaButti K."/>
            <person name="Kuo A."/>
            <person name="Mondo S."/>
            <person name="Riley R."/>
            <person name="Otillar R."/>
            <person name="Haridas S."/>
            <person name="Lipzen A."/>
            <person name="Grimwood J."/>
            <person name="Schmutz J."/>
            <person name="Clum A."/>
            <person name="Reid I.D."/>
            <person name="Moisan M.C."/>
            <person name="Butler G."/>
            <person name="Nguyen T.T.M."/>
            <person name="Dewar K."/>
            <person name="Conant G."/>
            <person name="Drula E."/>
            <person name="Henrissat B."/>
            <person name="Hansel C."/>
            <person name="Singer S."/>
            <person name="Hutchinson M.I."/>
            <person name="de Vries R.P."/>
            <person name="Natvig D.O."/>
            <person name="Powell A.J."/>
            <person name="Tsang A."/>
            <person name="Grigoriev I.V."/>
        </authorList>
    </citation>
    <scope>NUCLEOTIDE SEQUENCE [LARGE SCALE GENOMIC DNA]</scope>
    <source>
        <strain evidence="3 4">CBS 494.80</strain>
    </source>
</reference>
<gene>
    <name evidence="3" type="ORF">VTL71DRAFT_5593</name>
</gene>
<feature type="domain" description="Heterokaryon incompatibility" evidence="2">
    <location>
        <begin position="86"/>
        <end position="230"/>
    </location>
</feature>
<feature type="region of interest" description="Disordered" evidence="1">
    <location>
        <begin position="1"/>
        <end position="37"/>
    </location>
</feature>
<keyword evidence="4" id="KW-1185">Reference proteome</keyword>